<dbReference type="PANTHER" id="PTHR28155">
    <property type="entry name" value="ACR243WP"/>
    <property type="match status" value="1"/>
</dbReference>
<feature type="compositionally biased region" description="Polar residues" evidence="1">
    <location>
        <begin position="84"/>
        <end position="93"/>
    </location>
</feature>
<dbReference type="Pfam" id="PF08208">
    <property type="entry name" value="RNA_polI_A34"/>
    <property type="match status" value="1"/>
</dbReference>
<dbReference type="InterPro" id="IPR013240">
    <property type="entry name" value="DNA-dir_RNA_pol1_su_RPA34"/>
</dbReference>
<evidence type="ECO:0000313" key="3">
    <source>
        <dbReference type="Proteomes" id="UP000319663"/>
    </source>
</evidence>
<feature type="compositionally biased region" description="Polar residues" evidence="1">
    <location>
        <begin position="301"/>
        <end position="319"/>
    </location>
</feature>
<proteinExistence type="predicted"/>
<organism evidence="2 3">
    <name type="scientific">Monascus purpureus</name>
    <name type="common">Red mold</name>
    <name type="synonym">Monascus anka</name>
    <dbReference type="NCBI Taxonomy" id="5098"/>
    <lineage>
        <taxon>Eukaryota</taxon>
        <taxon>Fungi</taxon>
        <taxon>Dikarya</taxon>
        <taxon>Ascomycota</taxon>
        <taxon>Pezizomycotina</taxon>
        <taxon>Eurotiomycetes</taxon>
        <taxon>Eurotiomycetidae</taxon>
        <taxon>Eurotiales</taxon>
        <taxon>Aspergillaceae</taxon>
        <taxon>Monascus</taxon>
    </lineage>
</organism>
<feature type="compositionally biased region" description="Basic and acidic residues" evidence="1">
    <location>
        <begin position="267"/>
        <end position="285"/>
    </location>
</feature>
<feature type="region of interest" description="Disordered" evidence="1">
    <location>
        <begin position="208"/>
        <end position="359"/>
    </location>
</feature>
<sequence length="359" mass="39159">MSDSESGSTSRSASPELNTKAKAIKEATEEKRRKKPKGSVESTDASSVGSGEEGNSSSENDSGDDGTSSSASSDAEASTKGKTKSVSFNTQKTFKPPPGFKSVKKMPAPSSNVSSLLSNLRGKQVFHITAPSFLPLSKVKEISLAKVLQGEPILKHEGANYGIPADDLMHQETGSNSVFLYDAKTETYYPTSARNIKSYHIQEMVSIPKGSMNNSAPSESVKPPKPQPRHLKMRFRPVGSGNGPPETIGSSSESEGEEPTFKMPKALSREREERKRKHELTEGDGKQAGLPRKKSKKHSLSQDTATELSSSQIEPVSSQDGERGREKSKKSHKHRNETSEERRTRREQKKRRKSEKASA</sequence>
<dbReference type="OrthoDB" id="76224at2759"/>
<feature type="compositionally biased region" description="Basic residues" evidence="1">
    <location>
        <begin position="345"/>
        <end position="359"/>
    </location>
</feature>
<evidence type="ECO:0008006" key="4">
    <source>
        <dbReference type="Google" id="ProtNLM"/>
    </source>
</evidence>
<evidence type="ECO:0000256" key="1">
    <source>
        <dbReference type="SAM" id="MobiDB-lite"/>
    </source>
</evidence>
<dbReference type="Proteomes" id="UP000319663">
    <property type="component" value="Unassembled WGS sequence"/>
</dbReference>
<comment type="caution">
    <text evidence="2">The sequence shown here is derived from an EMBL/GenBank/DDBJ whole genome shotgun (WGS) entry which is preliminary data.</text>
</comment>
<name>A0A507R432_MONPU</name>
<reference evidence="2 3" key="1">
    <citation type="submission" date="2019-06" db="EMBL/GenBank/DDBJ databases">
        <title>Wine fermentation using esterase from Monascus purpureus.</title>
        <authorList>
            <person name="Geng C."/>
            <person name="Zhang Y."/>
        </authorList>
    </citation>
    <scope>NUCLEOTIDE SEQUENCE [LARGE SCALE GENOMIC DNA]</scope>
    <source>
        <strain evidence="2">HQ1</strain>
    </source>
</reference>
<dbReference type="InterPro" id="IPR053263">
    <property type="entry name" value="Euk_RPA34_RNAP_subunit"/>
</dbReference>
<dbReference type="GO" id="GO:0006360">
    <property type="term" value="P:transcription by RNA polymerase I"/>
    <property type="evidence" value="ECO:0007669"/>
    <property type="project" value="InterPro"/>
</dbReference>
<keyword evidence="3" id="KW-1185">Reference proteome</keyword>
<feature type="compositionally biased region" description="Polar residues" evidence="1">
    <location>
        <begin position="1"/>
        <end position="17"/>
    </location>
</feature>
<feature type="region of interest" description="Disordered" evidence="1">
    <location>
        <begin position="1"/>
        <end position="110"/>
    </location>
</feature>
<protein>
    <recommendedName>
        <fullName evidence="4">DNA-directed RNA polymerase I subunit rpa34</fullName>
    </recommendedName>
</protein>
<accession>A0A507R432</accession>
<dbReference type="AlphaFoldDB" id="A0A507R432"/>
<dbReference type="EMBL" id="VIFY01000017">
    <property type="protein sequence ID" value="TQB75670.1"/>
    <property type="molecule type" value="Genomic_DNA"/>
</dbReference>
<dbReference type="Gene3D" id="6.20.250.70">
    <property type="match status" value="1"/>
</dbReference>
<evidence type="ECO:0000313" key="2">
    <source>
        <dbReference type="EMBL" id="TQB75670.1"/>
    </source>
</evidence>
<feature type="compositionally biased region" description="Basic residues" evidence="1">
    <location>
        <begin position="326"/>
        <end position="335"/>
    </location>
</feature>
<gene>
    <name evidence="2" type="ORF">MPDQ_002289</name>
</gene>
<dbReference type="PANTHER" id="PTHR28155:SF1">
    <property type="entry name" value="DNA-DIRECTED RNA POLYMERASE I SUBUNIT RPA34.5-DOMAIN-CONTAINING PROTEIN"/>
    <property type="match status" value="1"/>
</dbReference>
<feature type="compositionally biased region" description="Low complexity" evidence="1">
    <location>
        <begin position="45"/>
        <end position="78"/>
    </location>
</feature>